<feature type="transmembrane region" description="Helical" evidence="1">
    <location>
        <begin position="14"/>
        <end position="34"/>
    </location>
</feature>
<evidence type="ECO:0008006" key="4">
    <source>
        <dbReference type="Google" id="ProtNLM"/>
    </source>
</evidence>
<dbReference type="Proteomes" id="UP001236652">
    <property type="component" value="Chromosome"/>
</dbReference>
<feature type="transmembrane region" description="Helical" evidence="1">
    <location>
        <begin position="40"/>
        <end position="61"/>
    </location>
</feature>
<name>A0ABY8V126_9BACI</name>
<evidence type="ECO:0000313" key="2">
    <source>
        <dbReference type="EMBL" id="WIF99348.1"/>
    </source>
</evidence>
<sequence length="186" mass="21998">MNQAEIHRLRKKQYLIANLWLILIPVIFGIFSMQDVTFKQFYFGLMMLLFLAFAIELVRYFTRRYALTEDMQKLLEYERDQLGAEAFQKERKQSLFTQGFLFVVIGLQFLMADRDPFLFSETMWWVLVILMLILIPTINWSMHARAKKIDSGNADYKALNKTMLMIGIITFALTFILTLSIVFFFA</sequence>
<feature type="transmembrane region" description="Helical" evidence="1">
    <location>
        <begin position="123"/>
        <end position="142"/>
    </location>
</feature>
<evidence type="ECO:0000256" key="1">
    <source>
        <dbReference type="SAM" id="Phobius"/>
    </source>
</evidence>
<dbReference type="EMBL" id="CP126446">
    <property type="protein sequence ID" value="WIF99348.1"/>
    <property type="molecule type" value="Genomic_DNA"/>
</dbReference>
<reference evidence="2 3" key="1">
    <citation type="submission" date="2023-05" db="EMBL/GenBank/DDBJ databases">
        <title>Comparative genomics reveals the evidence of polycyclic aromatic hydrocarbons degradation in moderately halophilic genus Pontibacillus.</title>
        <authorList>
            <person name="Yang H."/>
            <person name="Qian Z."/>
        </authorList>
    </citation>
    <scope>NUCLEOTIDE SEQUENCE [LARGE SCALE GENOMIC DNA]</scope>
    <source>
        <strain evidence="3">HN14</strain>
    </source>
</reference>
<feature type="transmembrane region" description="Helical" evidence="1">
    <location>
        <begin position="95"/>
        <end position="111"/>
    </location>
</feature>
<accession>A0ABY8V126</accession>
<organism evidence="2 3">
    <name type="scientific">Pontibacillus chungwhensis</name>
    <dbReference type="NCBI Taxonomy" id="265426"/>
    <lineage>
        <taxon>Bacteria</taxon>
        <taxon>Bacillati</taxon>
        <taxon>Bacillota</taxon>
        <taxon>Bacilli</taxon>
        <taxon>Bacillales</taxon>
        <taxon>Bacillaceae</taxon>
        <taxon>Pontibacillus</taxon>
    </lineage>
</organism>
<proteinExistence type="predicted"/>
<evidence type="ECO:0000313" key="3">
    <source>
        <dbReference type="Proteomes" id="UP001236652"/>
    </source>
</evidence>
<keyword evidence="1" id="KW-0472">Membrane</keyword>
<keyword evidence="1" id="KW-1133">Transmembrane helix</keyword>
<gene>
    <name evidence="2" type="ORF">QNI29_06740</name>
</gene>
<protein>
    <recommendedName>
        <fullName evidence="4">DUF4181 domain-containing protein</fullName>
    </recommendedName>
</protein>
<keyword evidence="3" id="KW-1185">Reference proteome</keyword>
<dbReference type="RefSeq" id="WP_231418037.1">
    <property type="nucleotide sequence ID" value="NZ_CP126446.1"/>
</dbReference>
<feature type="transmembrane region" description="Helical" evidence="1">
    <location>
        <begin position="163"/>
        <end position="185"/>
    </location>
</feature>
<keyword evidence="1" id="KW-0812">Transmembrane</keyword>